<feature type="transmembrane region" description="Helical" evidence="12">
    <location>
        <begin position="237"/>
        <end position="256"/>
    </location>
</feature>
<keyword evidence="15" id="KW-1185">Reference proteome</keyword>
<organism evidence="14 15">
    <name type="scientific">Parascedosporium putredinis</name>
    <dbReference type="NCBI Taxonomy" id="1442378"/>
    <lineage>
        <taxon>Eukaryota</taxon>
        <taxon>Fungi</taxon>
        <taxon>Dikarya</taxon>
        <taxon>Ascomycota</taxon>
        <taxon>Pezizomycotina</taxon>
        <taxon>Sordariomycetes</taxon>
        <taxon>Hypocreomycetidae</taxon>
        <taxon>Microascales</taxon>
        <taxon>Microascaceae</taxon>
        <taxon>Parascedosporium</taxon>
    </lineage>
</organism>
<comment type="caution">
    <text evidence="12">Lacks conserved residue(s) required for the propagation of feature annotation.</text>
</comment>
<keyword evidence="11 12" id="KW-0472">Membrane</keyword>
<reference evidence="14" key="1">
    <citation type="submission" date="2022-11" db="EMBL/GenBank/DDBJ databases">
        <authorList>
            <person name="Scott C."/>
            <person name="Bruce N."/>
        </authorList>
    </citation>
    <scope>NUCLEOTIDE SEQUENCE</scope>
</reference>
<evidence type="ECO:0000256" key="10">
    <source>
        <dbReference type="ARBA" id="ARBA00022989"/>
    </source>
</evidence>
<evidence type="ECO:0000313" key="15">
    <source>
        <dbReference type="Proteomes" id="UP000838763"/>
    </source>
</evidence>
<dbReference type="InterPro" id="IPR001936">
    <property type="entry name" value="RasGAP_dom"/>
</dbReference>
<evidence type="ECO:0000256" key="6">
    <source>
        <dbReference type="ARBA" id="ARBA00022676"/>
    </source>
</evidence>
<keyword evidence="8 12" id="KW-0812">Transmembrane</keyword>
<dbReference type="PANTHER" id="PTHR12468:SF2">
    <property type="entry name" value="GPI MANNOSYLTRANSFERASE 2"/>
    <property type="match status" value="1"/>
</dbReference>
<keyword evidence="5 12" id="KW-0337">GPI-anchor biosynthesis</keyword>
<evidence type="ECO:0000256" key="5">
    <source>
        <dbReference type="ARBA" id="ARBA00022502"/>
    </source>
</evidence>
<feature type="transmembrane region" description="Helical" evidence="12">
    <location>
        <begin position="212"/>
        <end position="231"/>
    </location>
</feature>
<dbReference type="GO" id="GO:0031501">
    <property type="term" value="C:mannosyltransferase complex"/>
    <property type="evidence" value="ECO:0007669"/>
    <property type="project" value="TreeGrafter"/>
</dbReference>
<name>A0A9P1MDL1_9PEZI</name>
<dbReference type="EMBL" id="CALLCH030000016">
    <property type="protein sequence ID" value="CAI4217437.1"/>
    <property type="molecule type" value="Genomic_DNA"/>
</dbReference>
<dbReference type="GO" id="GO:0000009">
    <property type="term" value="F:alpha-1,6-mannosyltransferase activity"/>
    <property type="evidence" value="ECO:0007669"/>
    <property type="project" value="InterPro"/>
</dbReference>
<dbReference type="OrthoDB" id="10252502at2759"/>
<evidence type="ECO:0000256" key="7">
    <source>
        <dbReference type="ARBA" id="ARBA00022679"/>
    </source>
</evidence>
<comment type="function">
    <text evidence="12">Mannosyltransferase involved in glycosylphosphatidylinositol-anchor biosynthesis.</text>
</comment>
<gene>
    <name evidence="14" type="ORF">PPNO1_LOCUS7048</name>
</gene>
<evidence type="ECO:0000256" key="11">
    <source>
        <dbReference type="ARBA" id="ARBA00023136"/>
    </source>
</evidence>
<evidence type="ECO:0000256" key="3">
    <source>
        <dbReference type="ARBA" id="ARBA00008698"/>
    </source>
</evidence>
<dbReference type="Pfam" id="PF04188">
    <property type="entry name" value="Mannosyl_trans2"/>
    <property type="match status" value="1"/>
</dbReference>
<feature type="domain" description="Ras-GAP" evidence="13">
    <location>
        <begin position="306"/>
        <end position="431"/>
    </location>
</feature>
<evidence type="ECO:0000256" key="12">
    <source>
        <dbReference type="RuleBase" id="RU363112"/>
    </source>
</evidence>
<dbReference type="PANTHER" id="PTHR12468">
    <property type="entry name" value="GPI MANNOSYLTRANSFERASE 2"/>
    <property type="match status" value="1"/>
</dbReference>
<keyword evidence="6 12" id="KW-0328">Glycosyltransferase</keyword>
<dbReference type="Proteomes" id="UP000838763">
    <property type="component" value="Unassembled WGS sequence"/>
</dbReference>
<feature type="transmembrane region" description="Helical" evidence="12">
    <location>
        <begin position="317"/>
        <end position="335"/>
    </location>
</feature>
<protein>
    <recommendedName>
        <fullName evidence="4 12">GPI mannosyltransferase 2</fullName>
        <ecNumber evidence="12">2.4.1.-</ecNumber>
    </recommendedName>
</protein>
<feature type="transmembrane region" description="Helical" evidence="12">
    <location>
        <begin position="187"/>
        <end position="205"/>
    </location>
</feature>
<comment type="subcellular location">
    <subcellularLocation>
        <location evidence="1 12">Endoplasmic reticulum membrane</location>
        <topology evidence="1 12">Multi-pass membrane protein</topology>
    </subcellularLocation>
</comment>
<dbReference type="AlphaFoldDB" id="A0A9P1MDL1"/>
<comment type="pathway">
    <text evidence="2 12">Glycolipid biosynthesis; glycosylphosphatidylinositol-anchor biosynthesis.</text>
</comment>
<dbReference type="GO" id="GO:0004376">
    <property type="term" value="F:GPI mannosyltransferase activity"/>
    <property type="evidence" value="ECO:0007669"/>
    <property type="project" value="InterPro"/>
</dbReference>
<evidence type="ECO:0000256" key="4">
    <source>
        <dbReference type="ARBA" id="ARBA00013795"/>
    </source>
</evidence>
<proteinExistence type="inferred from homology"/>
<comment type="similarity">
    <text evidence="3 12">Belongs to the PIGV family.</text>
</comment>
<feature type="transmembrane region" description="Helical" evidence="12">
    <location>
        <begin position="409"/>
        <end position="428"/>
    </location>
</feature>
<evidence type="ECO:0000259" key="13">
    <source>
        <dbReference type="PROSITE" id="PS50018"/>
    </source>
</evidence>
<keyword evidence="10 12" id="KW-1133">Transmembrane helix</keyword>
<keyword evidence="7 12" id="KW-0808">Transferase</keyword>
<evidence type="ECO:0000256" key="9">
    <source>
        <dbReference type="ARBA" id="ARBA00022824"/>
    </source>
</evidence>
<feature type="transmembrane region" description="Helical" evidence="12">
    <location>
        <begin position="355"/>
        <end position="374"/>
    </location>
</feature>
<evidence type="ECO:0000256" key="2">
    <source>
        <dbReference type="ARBA" id="ARBA00004687"/>
    </source>
</evidence>
<feature type="transmembrane region" description="Helical" evidence="12">
    <location>
        <begin position="130"/>
        <end position="151"/>
    </location>
</feature>
<evidence type="ECO:0000256" key="1">
    <source>
        <dbReference type="ARBA" id="ARBA00004477"/>
    </source>
</evidence>
<evidence type="ECO:0000313" key="14">
    <source>
        <dbReference type="EMBL" id="CAI4217437.1"/>
    </source>
</evidence>
<dbReference type="InterPro" id="IPR007315">
    <property type="entry name" value="PIG-V/Gpi18"/>
</dbReference>
<evidence type="ECO:0000256" key="8">
    <source>
        <dbReference type="ARBA" id="ARBA00022692"/>
    </source>
</evidence>
<accession>A0A9P1MDL1</accession>
<dbReference type="GO" id="GO:0006506">
    <property type="term" value="P:GPI anchor biosynthetic process"/>
    <property type="evidence" value="ECO:0007669"/>
    <property type="project" value="UniProtKB-KW"/>
</dbReference>
<keyword evidence="9 12" id="KW-0256">Endoplasmic reticulum</keyword>
<dbReference type="EC" id="2.4.1.-" evidence="12"/>
<sequence>MAASALETSADRRTLIKSFVAWKIFLLAIALGSSTTPSYDTSTSLALSLPPDHISSSSASRPEPSLSWTDILAVRLTRWDAIYFTQSANRGYVFEQEWAFGYGMPLVVSKLILPVAARLGLASSSSVKSAALAAIFVSHLSHLATVLLFYTLTRRLFPNRGRLAVTAALLHVVSPAGLFLSAPYAESLFACLSFAGYVIYISSAPEPSKAPTFLHGISLILSGAVFGLATVCRSNGILNGTIFVTELVAALHVFVLSPRLTTALAAAAYLRYCSDASGSGGMRPWCGQLVPSIYNFVQEYYWNTGFLRYWTPGNIPLFLLALPMLGLMFTSSYTFAAPLVTKVGSLDTMSPSNRLLLSLSIGQGLLALLAFTSYHVQIISRLSSAYPIWYLWVAQSLSSKAAGNFPRHVVMYMVLYATIQGVLFASFLPPA</sequence>
<comment type="caution">
    <text evidence="14">The sequence shown here is derived from an EMBL/GenBank/DDBJ whole genome shotgun (WGS) entry which is preliminary data.</text>
</comment>
<dbReference type="GO" id="GO:0005789">
    <property type="term" value="C:endoplasmic reticulum membrane"/>
    <property type="evidence" value="ECO:0007669"/>
    <property type="project" value="UniProtKB-SubCell"/>
</dbReference>
<dbReference type="PROSITE" id="PS50018">
    <property type="entry name" value="RAS_GTPASE_ACTIV_2"/>
    <property type="match status" value="1"/>
</dbReference>